<name>A0A7J7KC97_BUGNE</name>
<gene>
    <name evidence="2" type="ORF">EB796_006473</name>
</gene>
<evidence type="ECO:0000256" key="1">
    <source>
        <dbReference type="SAM" id="MobiDB-lite"/>
    </source>
</evidence>
<feature type="region of interest" description="Disordered" evidence="1">
    <location>
        <begin position="175"/>
        <end position="197"/>
    </location>
</feature>
<accession>A0A7J7KC97</accession>
<evidence type="ECO:0000313" key="2">
    <source>
        <dbReference type="EMBL" id="KAF6035218.1"/>
    </source>
</evidence>
<protein>
    <submittedName>
        <fullName evidence="2">Uncharacterized protein</fullName>
    </submittedName>
</protein>
<sequence length="197" mass="22888">MVHGIVDWWTCTLSIGQYDHMIAEDTPTKWQLIFTSEVSLQEQCMMSQQWNGYDLPLDLSVKVNYVQELDHGCKRNSPVHDRKSEWEDNLQALDLRTHRNKKTTTMHSDTTLTYSDTTLSYGNTTLTYSDTTPTCSDTTPSYNTYWQLEDLRYFSFDDYNVSMSKEDNTNILLDSIPTPDVATPLLSSNKQNKWRTE</sequence>
<dbReference type="AlphaFoldDB" id="A0A7J7KC97"/>
<keyword evidence="3" id="KW-1185">Reference proteome</keyword>
<evidence type="ECO:0000313" key="3">
    <source>
        <dbReference type="Proteomes" id="UP000593567"/>
    </source>
</evidence>
<dbReference type="EMBL" id="VXIV02000913">
    <property type="protein sequence ID" value="KAF6035218.1"/>
    <property type="molecule type" value="Genomic_DNA"/>
</dbReference>
<proteinExistence type="predicted"/>
<comment type="caution">
    <text evidence="2">The sequence shown here is derived from an EMBL/GenBank/DDBJ whole genome shotgun (WGS) entry which is preliminary data.</text>
</comment>
<reference evidence="2" key="1">
    <citation type="submission" date="2020-06" db="EMBL/GenBank/DDBJ databases">
        <title>Draft genome of Bugula neritina, a colonial animal packing powerful symbionts and potential medicines.</title>
        <authorList>
            <person name="Rayko M."/>
        </authorList>
    </citation>
    <scope>NUCLEOTIDE SEQUENCE [LARGE SCALE GENOMIC DNA]</scope>
    <source>
        <strain evidence="2">Kwan_BN1</strain>
    </source>
</reference>
<organism evidence="2 3">
    <name type="scientific">Bugula neritina</name>
    <name type="common">Brown bryozoan</name>
    <name type="synonym">Sertularia neritina</name>
    <dbReference type="NCBI Taxonomy" id="10212"/>
    <lineage>
        <taxon>Eukaryota</taxon>
        <taxon>Metazoa</taxon>
        <taxon>Spiralia</taxon>
        <taxon>Lophotrochozoa</taxon>
        <taxon>Bryozoa</taxon>
        <taxon>Gymnolaemata</taxon>
        <taxon>Cheilostomatida</taxon>
        <taxon>Flustrina</taxon>
        <taxon>Buguloidea</taxon>
        <taxon>Bugulidae</taxon>
        <taxon>Bugula</taxon>
    </lineage>
</organism>
<dbReference type="Proteomes" id="UP000593567">
    <property type="component" value="Unassembled WGS sequence"/>
</dbReference>